<sequence length="62" mass="6995">MQSSVCRFNCGSTPRRLADSDSGPASFLLISNWTGLQTLDQSHLPILQLDPLRSYERHSFSR</sequence>
<dbReference type="Proteomes" id="UP001311232">
    <property type="component" value="Unassembled WGS sequence"/>
</dbReference>
<dbReference type="EMBL" id="JAHHUM010000959">
    <property type="protein sequence ID" value="KAK5615478.1"/>
    <property type="molecule type" value="Genomic_DNA"/>
</dbReference>
<name>A0AAV9S2P8_9TELE</name>
<dbReference type="AlphaFoldDB" id="A0AAV9S2P8"/>
<evidence type="ECO:0000313" key="1">
    <source>
        <dbReference type="EMBL" id="KAK5615478.1"/>
    </source>
</evidence>
<comment type="caution">
    <text evidence="1">The sequence shown here is derived from an EMBL/GenBank/DDBJ whole genome shotgun (WGS) entry which is preliminary data.</text>
</comment>
<organism evidence="1 2">
    <name type="scientific">Crenichthys baileyi</name>
    <name type="common">White River springfish</name>
    <dbReference type="NCBI Taxonomy" id="28760"/>
    <lineage>
        <taxon>Eukaryota</taxon>
        <taxon>Metazoa</taxon>
        <taxon>Chordata</taxon>
        <taxon>Craniata</taxon>
        <taxon>Vertebrata</taxon>
        <taxon>Euteleostomi</taxon>
        <taxon>Actinopterygii</taxon>
        <taxon>Neopterygii</taxon>
        <taxon>Teleostei</taxon>
        <taxon>Neoteleostei</taxon>
        <taxon>Acanthomorphata</taxon>
        <taxon>Ovalentaria</taxon>
        <taxon>Atherinomorphae</taxon>
        <taxon>Cyprinodontiformes</taxon>
        <taxon>Goodeidae</taxon>
        <taxon>Crenichthys</taxon>
    </lineage>
</organism>
<protein>
    <submittedName>
        <fullName evidence="1">Uncharacterized protein</fullName>
    </submittedName>
</protein>
<feature type="non-terminal residue" evidence="1">
    <location>
        <position position="62"/>
    </location>
</feature>
<proteinExistence type="predicted"/>
<evidence type="ECO:0000313" key="2">
    <source>
        <dbReference type="Proteomes" id="UP001311232"/>
    </source>
</evidence>
<keyword evidence="2" id="KW-1185">Reference proteome</keyword>
<gene>
    <name evidence="1" type="ORF">CRENBAI_000489</name>
</gene>
<reference evidence="1 2" key="1">
    <citation type="submission" date="2021-06" db="EMBL/GenBank/DDBJ databases">
        <authorList>
            <person name="Palmer J.M."/>
        </authorList>
    </citation>
    <scope>NUCLEOTIDE SEQUENCE [LARGE SCALE GENOMIC DNA]</scope>
    <source>
        <strain evidence="1 2">MEX-2019</strain>
        <tissue evidence="1">Muscle</tissue>
    </source>
</reference>
<accession>A0AAV9S2P8</accession>